<feature type="compositionally biased region" description="Polar residues" evidence="1">
    <location>
        <begin position="315"/>
        <end position="330"/>
    </location>
</feature>
<feature type="compositionally biased region" description="Polar residues" evidence="1">
    <location>
        <begin position="101"/>
        <end position="110"/>
    </location>
</feature>
<evidence type="ECO:0000259" key="2">
    <source>
        <dbReference type="PROSITE" id="PS50969"/>
    </source>
</evidence>
<feature type="region of interest" description="Disordered" evidence="1">
    <location>
        <begin position="1"/>
        <end position="110"/>
    </location>
</feature>
<feature type="region of interest" description="Disordered" evidence="1">
    <location>
        <begin position="314"/>
        <end position="365"/>
    </location>
</feature>
<dbReference type="InterPro" id="IPR050365">
    <property type="entry name" value="TIM50"/>
</dbReference>
<feature type="compositionally biased region" description="Polar residues" evidence="1">
    <location>
        <begin position="125"/>
        <end position="138"/>
    </location>
</feature>
<protein>
    <recommendedName>
        <fullName evidence="2">FCP1 homology domain-containing protein</fullName>
    </recommendedName>
</protein>
<sequence>MGKKKNKVKQPSANQALSQPQSAPLPLQPCANASASAAVATTAQPSGASQPKKRRRRMPKSQKKQLKREKEAEAQLAQDLSGQTLGPATAFFSPEHARQDAMSSRRTRNNSFVGDTLLNVLEEVQQGTNGSRSPTRAATSAPKAFVDGSNEEPTPKNRMSTAASAQQNAQNPPQPFSDGLTSQALSPPTTFPGSAPGTPFGYNLANAMWNWNNPYASVFAAHENTTQASGYQQQALPPNGPSGAPGSIAGAWGQAFTPTEQSSFPGTQMQASPAASKSAYINPSWRVQSQAGLPNWISPHQKRAMEPTQYRGIATDSQTPSWRVNASGNGQLAGVKSRPQSPPKSPKREKPNKPGPPRPDPSPTYLAQSAMISYRLPIPQPLLIIMDLNGTLLYRPKRSNSSHFVQRPFTPPFVSYLFANHTVMVWSSARPENVNRMCNGLFSAAQRKQLVAEWGRDMLGLTQKQFNEKVQVYKQLDKVWQTADTQQWHPLHAYGQRFNQANTLLIDDSVEKAASEPYNLVEVDDFEGKEEQMNRDVLREVAGYIEEAKWQSNVSAWVRAGNRFAYGMGWDRDWQDASIPPVASGLATAHHLAEGLVSAPAQAPGGRVLRSHTRKTRLE</sequence>
<feature type="region of interest" description="Disordered" evidence="1">
    <location>
        <begin position="125"/>
        <end position="193"/>
    </location>
</feature>
<feature type="domain" description="FCP1 homology" evidence="2">
    <location>
        <begin position="377"/>
        <end position="548"/>
    </location>
</feature>
<dbReference type="GeneID" id="92036128"/>
<dbReference type="Gene3D" id="3.40.50.1000">
    <property type="entry name" value="HAD superfamily/HAD-like"/>
    <property type="match status" value="1"/>
</dbReference>
<evidence type="ECO:0000313" key="3">
    <source>
        <dbReference type="EMBL" id="KAK7534004.1"/>
    </source>
</evidence>
<feature type="compositionally biased region" description="Pro residues" evidence="1">
    <location>
        <begin position="353"/>
        <end position="362"/>
    </location>
</feature>
<feature type="compositionally biased region" description="Low complexity" evidence="1">
    <location>
        <begin position="15"/>
        <end position="43"/>
    </location>
</feature>
<dbReference type="EMBL" id="JBBPEH010000009">
    <property type="protein sequence ID" value="KAK7534004.1"/>
    <property type="molecule type" value="Genomic_DNA"/>
</dbReference>
<dbReference type="Pfam" id="PF03031">
    <property type="entry name" value="NIF"/>
    <property type="match status" value="1"/>
</dbReference>
<dbReference type="SMART" id="SM00577">
    <property type="entry name" value="CPDc"/>
    <property type="match status" value="1"/>
</dbReference>
<comment type="caution">
    <text evidence="3">The sequence shown here is derived from an EMBL/GenBank/DDBJ whole genome shotgun (WGS) entry which is preliminary data.</text>
</comment>
<organism evidence="3 4">
    <name type="scientific">Phyllosticta citribraziliensis</name>
    <dbReference type="NCBI Taxonomy" id="989973"/>
    <lineage>
        <taxon>Eukaryota</taxon>
        <taxon>Fungi</taxon>
        <taxon>Dikarya</taxon>
        <taxon>Ascomycota</taxon>
        <taxon>Pezizomycotina</taxon>
        <taxon>Dothideomycetes</taxon>
        <taxon>Dothideomycetes incertae sedis</taxon>
        <taxon>Botryosphaeriales</taxon>
        <taxon>Phyllostictaceae</taxon>
        <taxon>Phyllosticta</taxon>
    </lineage>
</organism>
<dbReference type="PROSITE" id="PS50969">
    <property type="entry name" value="FCP1"/>
    <property type="match status" value="1"/>
</dbReference>
<dbReference type="InterPro" id="IPR023214">
    <property type="entry name" value="HAD_sf"/>
</dbReference>
<feature type="compositionally biased region" description="Basic residues" evidence="1">
    <location>
        <begin position="51"/>
        <end position="67"/>
    </location>
</feature>
<accession>A0ABR1LH23</accession>
<dbReference type="SUPFAM" id="SSF56784">
    <property type="entry name" value="HAD-like"/>
    <property type="match status" value="1"/>
</dbReference>
<proteinExistence type="predicted"/>
<dbReference type="PANTHER" id="PTHR12210">
    <property type="entry name" value="DULLARD PROTEIN PHOSPHATASE"/>
    <property type="match status" value="1"/>
</dbReference>
<dbReference type="RefSeq" id="XP_066653043.1">
    <property type="nucleotide sequence ID" value="XM_066803222.1"/>
</dbReference>
<dbReference type="Proteomes" id="UP001360953">
    <property type="component" value="Unassembled WGS sequence"/>
</dbReference>
<dbReference type="InterPro" id="IPR036412">
    <property type="entry name" value="HAD-like_sf"/>
</dbReference>
<dbReference type="InterPro" id="IPR004274">
    <property type="entry name" value="FCP1_dom"/>
</dbReference>
<name>A0ABR1LH23_9PEZI</name>
<feature type="compositionally biased region" description="Polar residues" evidence="1">
    <location>
        <begin position="179"/>
        <end position="192"/>
    </location>
</feature>
<reference evidence="3 4" key="1">
    <citation type="submission" date="2024-04" db="EMBL/GenBank/DDBJ databases">
        <title>Phyllosticta paracitricarpa is synonymous to the EU quarantine fungus P. citricarpa based on phylogenomic analyses.</title>
        <authorList>
            <consortium name="Lawrence Berkeley National Laboratory"/>
            <person name="Van ingen-buijs V.A."/>
            <person name="Van westerhoven A.C."/>
            <person name="Haridas S."/>
            <person name="Skiadas P."/>
            <person name="Martin F."/>
            <person name="Groenewald J.Z."/>
            <person name="Crous P.W."/>
            <person name="Seidl M.F."/>
        </authorList>
    </citation>
    <scope>NUCLEOTIDE SEQUENCE [LARGE SCALE GENOMIC DNA]</scope>
    <source>
        <strain evidence="3 4">CPC 17464</strain>
    </source>
</reference>
<evidence type="ECO:0000256" key="1">
    <source>
        <dbReference type="SAM" id="MobiDB-lite"/>
    </source>
</evidence>
<keyword evidence="4" id="KW-1185">Reference proteome</keyword>
<feature type="compositionally biased region" description="Low complexity" evidence="1">
    <location>
        <begin position="162"/>
        <end position="171"/>
    </location>
</feature>
<evidence type="ECO:0000313" key="4">
    <source>
        <dbReference type="Proteomes" id="UP001360953"/>
    </source>
</evidence>
<gene>
    <name evidence="3" type="ORF">J3D65DRAFT_669712</name>
</gene>